<dbReference type="EMBL" id="CP042582">
    <property type="protein sequence ID" value="QEX24405.1"/>
    <property type="molecule type" value="Genomic_DNA"/>
</dbReference>
<dbReference type="GO" id="GO:0006043">
    <property type="term" value="P:glucosamine catabolic process"/>
    <property type="evidence" value="ECO:0007669"/>
    <property type="project" value="TreeGrafter"/>
</dbReference>
<dbReference type="Gene3D" id="3.40.50.1360">
    <property type="match status" value="1"/>
</dbReference>
<dbReference type="InterPro" id="IPR004547">
    <property type="entry name" value="Glucosamine6P_isomerase"/>
</dbReference>
<accession>A0A5J6N666</accession>
<evidence type="ECO:0000313" key="4">
    <source>
        <dbReference type="Proteomes" id="UP000325797"/>
    </source>
</evidence>
<gene>
    <name evidence="3" type="primary">nagB</name>
    <name evidence="3" type="ORF">FRZ61_43460</name>
</gene>
<dbReference type="GO" id="GO:0042802">
    <property type="term" value="F:identical protein binding"/>
    <property type="evidence" value="ECO:0007669"/>
    <property type="project" value="TreeGrafter"/>
</dbReference>
<name>A0A5J6N666_9PROT</name>
<dbReference type="Proteomes" id="UP000325797">
    <property type="component" value="Chromosome"/>
</dbReference>
<evidence type="ECO:0000259" key="2">
    <source>
        <dbReference type="Pfam" id="PF01182"/>
    </source>
</evidence>
<dbReference type="GO" id="GO:0005975">
    <property type="term" value="P:carbohydrate metabolic process"/>
    <property type="evidence" value="ECO:0007669"/>
    <property type="project" value="InterPro"/>
</dbReference>
<dbReference type="KEGG" id="hadh:FRZ61_43460"/>
<dbReference type="AlphaFoldDB" id="A0A5J6N666"/>
<sequence length="257" mass="27277">MPLPLNWLEGPGEIANAAAQHVATLIARKPDAAIALPTGSTPVGLYRRLAELQGKGRFSCPQARFFNLDEFIGLSLDDPRSYGAFLWQHVFRPLSVSPSQVQLLRGAAPDPAAECRRFDQAIAQAGGLDLAILGLGSNGHIAFNEPGSDWNAGTREVVLTEATRHGQRSVFGREADVPHRALTMGLRTLREARAILLLIAGSGKAAAVAAMLRSRPDKNWPVTAILDHPKLTILADRALDPARAAGAPPAFPGSPGA</sequence>
<protein>
    <submittedName>
        <fullName evidence="3">Glucosamine-6-phosphate deaminase</fullName>
    </submittedName>
</protein>
<dbReference type="Pfam" id="PF01182">
    <property type="entry name" value="Glucosamine_iso"/>
    <property type="match status" value="1"/>
</dbReference>
<proteinExistence type="predicted"/>
<reference evidence="3 4" key="1">
    <citation type="submission" date="2019-08" db="EMBL/GenBank/DDBJ databases">
        <title>Hyperibacter terrae gen. nov., sp. nov. and Hyperibacter viscosus sp. nov., two new members in the family Rhodospirillaceae isolated from the rhizosphere of Hypericum perforatum.</title>
        <authorList>
            <person name="Noviana Z."/>
        </authorList>
    </citation>
    <scope>NUCLEOTIDE SEQUENCE [LARGE SCALE GENOMIC DNA]</scope>
    <source>
        <strain evidence="3 4">R5959</strain>
    </source>
</reference>
<keyword evidence="1" id="KW-0378">Hydrolase</keyword>
<dbReference type="PANTHER" id="PTHR11280:SF5">
    <property type="entry name" value="GLUCOSAMINE-6-PHOSPHATE ISOMERASE"/>
    <property type="match status" value="1"/>
</dbReference>
<dbReference type="PANTHER" id="PTHR11280">
    <property type="entry name" value="GLUCOSAMINE-6-PHOSPHATE ISOMERASE"/>
    <property type="match status" value="1"/>
</dbReference>
<dbReference type="CDD" id="cd01399">
    <property type="entry name" value="GlcN6P_deaminase"/>
    <property type="match status" value="1"/>
</dbReference>
<dbReference type="GO" id="GO:0019262">
    <property type="term" value="P:N-acetylneuraminate catabolic process"/>
    <property type="evidence" value="ECO:0007669"/>
    <property type="project" value="TreeGrafter"/>
</dbReference>
<organism evidence="3 4">
    <name type="scientific">Hypericibacter adhaerens</name>
    <dbReference type="NCBI Taxonomy" id="2602016"/>
    <lineage>
        <taxon>Bacteria</taxon>
        <taxon>Pseudomonadati</taxon>
        <taxon>Pseudomonadota</taxon>
        <taxon>Alphaproteobacteria</taxon>
        <taxon>Rhodospirillales</taxon>
        <taxon>Dongiaceae</taxon>
        <taxon>Hypericibacter</taxon>
    </lineage>
</organism>
<dbReference type="PROSITE" id="PS01161">
    <property type="entry name" value="GLC_GALNAC_ISOMERASE"/>
    <property type="match status" value="1"/>
</dbReference>
<keyword evidence="4" id="KW-1185">Reference proteome</keyword>
<dbReference type="InterPro" id="IPR037171">
    <property type="entry name" value="NagB/RpiA_transferase-like"/>
</dbReference>
<dbReference type="OrthoDB" id="9791139at2"/>
<feature type="domain" description="Glucosamine/galactosamine-6-phosphate isomerase" evidence="2">
    <location>
        <begin position="14"/>
        <end position="227"/>
    </location>
</feature>
<dbReference type="InterPro" id="IPR006148">
    <property type="entry name" value="Glc/Gal-6P_isomerase"/>
</dbReference>
<dbReference type="GO" id="GO:0006046">
    <property type="term" value="P:N-acetylglucosamine catabolic process"/>
    <property type="evidence" value="ECO:0007669"/>
    <property type="project" value="TreeGrafter"/>
</dbReference>
<dbReference type="GO" id="GO:0004342">
    <property type="term" value="F:glucosamine-6-phosphate deaminase activity"/>
    <property type="evidence" value="ECO:0007669"/>
    <property type="project" value="InterPro"/>
</dbReference>
<dbReference type="GO" id="GO:0005737">
    <property type="term" value="C:cytoplasm"/>
    <property type="evidence" value="ECO:0007669"/>
    <property type="project" value="TreeGrafter"/>
</dbReference>
<dbReference type="RefSeq" id="WP_151119689.1">
    <property type="nucleotide sequence ID" value="NZ_CP042582.1"/>
</dbReference>
<evidence type="ECO:0000313" key="3">
    <source>
        <dbReference type="EMBL" id="QEX24405.1"/>
    </source>
</evidence>
<dbReference type="InterPro" id="IPR018321">
    <property type="entry name" value="Glucosamine6P_isomerase_CS"/>
</dbReference>
<dbReference type="SUPFAM" id="SSF100950">
    <property type="entry name" value="NagB/RpiA/CoA transferase-like"/>
    <property type="match status" value="1"/>
</dbReference>
<evidence type="ECO:0000256" key="1">
    <source>
        <dbReference type="ARBA" id="ARBA00022801"/>
    </source>
</evidence>